<keyword evidence="2" id="KW-1185">Reference proteome</keyword>
<dbReference type="RefSeq" id="WP_283443238.1">
    <property type="nucleotide sequence ID" value="NZ_FXUL01000012.1"/>
</dbReference>
<dbReference type="Proteomes" id="UP001158049">
    <property type="component" value="Unassembled WGS sequence"/>
</dbReference>
<proteinExistence type="predicted"/>
<evidence type="ECO:0008006" key="3">
    <source>
        <dbReference type="Google" id="ProtNLM"/>
    </source>
</evidence>
<dbReference type="InterPro" id="IPR018715">
    <property type="entry name" value="DUF2239"/>
</dbReference>
<accession>A0ABY1QCK4</accession>
<dbReference type="Pfam" id="PF09998">
    <property type="entry name" value="DUF2239"/>
    <property type="match status" value="1"/>
</dbReference>
<dbReference type="EMBL" id="FXUL01000012">
    <property type="protein sequence ID" value="SMP66713.1"/>
    <property type="molecule type" value="Genomic_DNA"/>
</dbReference>
<evidence type="ECO:0000313" key="1">
    <source>
        <dbReference type="EMBL" id="SMP66713.1"/>
    </source>
</evidence>
<protein>
    <recommendedName>
        <fullName evidence="3">DUF2239 domain-containing protein</fullName>
    </recommendedName>
</protein>
<gene>
    <name evidence="1" type="ORF">SAMN06295970_11236</name>
</gene>
<comment type="caution">
    <text evidence="1">The sequence shown here is derived from an EMBL/GenBank/DDBJ whole genome shotgun (WGS) entry which is preliminary data.</text>
</comment>
<name>A0ABY1QCK4_9BURK</name>
<evidence type="ECO:0000313" key="2">
    <source>
        <dbReference type="Proteomes" id="UP001158049"/>
    </source>
</evidence>
<sequence length="205" mass="21964">MTSGPASTYTAFLDSRCVAAGSLNAVAAMLRSLAQEDARPMPIVFRDASGEQVDFNLNEPESVVPDDQHAAADVEAASDDREKPVVKARGRPRLGVIAREVTLLPDHWDWLALQPGGASVALRKLVHEARKTGAGREDQRLAHDRAYRAMSALAGNLPGFEEASRALFAGRLATLAIEARAWPADVLAYVLRLAVPTGVSEQGQN</sequence>
<reference evidence="1 2" key="1">
    <citation type="submission" date="2017-05" db="EMBL/GenBank/DDBJ databases">
        <authorList>
            <person name="Varghese N."/>
            <person name="Submissions S."/>
        </authorList>
    </citation>
    <scope>NUCLEOTIDE SEQUENCE [LARGE SCALE GENOMIC DNA]</scope>
    <source>
        <strain evidence="1 2">DSM 26001</strain>
    </source>
</reference>
<organism evidence="1 2">
    <name type="scientific">Noviherbaspirillum suwonense</name>
    <dbReference type="NCBI Taxonomy" id="1224511"/>
    <lineage>
        <taxon>Bacteria</taxon>
        <taxon>Pseudomonadati</taxon>
        <taxon>Pseudomonadota</taxon>
        <taxon>Betaproteobacteria</taxon>
        <taxon>Burkholderiales</taxon>
        <taxon>Oxalobacteraceae</taxon>
        <taxon>Noviherbaspirillum</taxon>
    </lineage>
</organism>